<evidence type="ECO:0000313" key="1">
    <source>
        <dbReference type="EMBL" id="CAH1963010.1"/>
    </source>
</evidence>
<sequence length="16" mass="1845">MCLEIGITQIDSYMPM</sequence>
<organism evidence="1 2">
    <name type="scientific">Acanthoscelides obtectus</name>
    <name type="common">Bean weevil</name>
    <name type="synonym">Bruchus obtectus</name>
    <dbReference type="NCBI Taxonomy" id="200917"/>
    <lineage>
        <taxon>Eukaryota</taxon>
        <taxon>Metazoa</taxon>
        <taxon>Ecdysozoa</taxon>
        <taxon>Arthropoda</taxon>
        <taxon>Hexapoda</taxon>
        <taxon>Insecta</taxon>
        <taxon>Pterygota</taxon>
        <taxon>Neoptera</taxon>
        <taxon>Endopterygota</taxon>
        <taxon>Coleoptera</taxon>
        <taxon>Polyphaga</taxon>
        <taxon>Cucujiformia</taxon>
        <taxon>Chrysomeloidea</taxon>
        <taxon>Chrysomelidae</taxon>
        <taxon>Bruchinae</taxon>
        <taxon>Bruchini</taxon>
        <taxon>Acanthoscelides</taxon>
    </lineage>
</organism>
<dbReference type="Proteomes" id="UP001152888">
    <property type="component" value="Unassembled WGS sequence"/>
</dbReference>
<dbReference type="AlphaFoldDB" id="A0A9P0JX59"/>
<accession>A0A9P0JX59</accession>
<proteinExistence type="predicted"/>
<evidence type="ECO:0000313" key="2">
    <source>
        <dbReference type="Proteomes" id="UP001152888"/>
    </source>
</evidence>
<protein>
    <submittedName>
        <fullName evidence="1">Uncharacterized protein</fullName>
    </submittedName>
</protein>
<comment type="caution">
    <text evidence="1">The sequence shown here is derived from an EMBL/GenBank/DDBJ whole genome shotgun (WGS) entry which is preliminary data.</text>
</comment>
<reference evidence="1" key="1">
    <citation type="submission" date="2022-03" db="EMBL/GenBank/DDBJ databases">
        <authorList>
            <person name="Sayadi A."/>
        </authorList>
    </citation>
    <scope>NUCLEOTIDE SEQUENCE</scope>
</reference>
<keyword evidence="2" id="KW-1185">Reference proteome</keyword>
<name>A0A9P0JX59_ACAOB</name>
<dbReference type="EMBL" id="CAKOFQ010006705">
    <property type="protein sequence ID" value="CAH1963010.1"/>
    <property type="molecule type" value="Genomic_DNA"/>
</dbReference>
<gene>
    <name evidence="1" type="ORF">ACAOBT_LOCUS4958</name>
</gene>